<organism evidence="2 3">
    <name type="scientific">Lacticaseibacillus manihotivorans DSM 13343 = JCM 12514</name>
    <dbReference type="NCBI Taxonomy" id="1423769"/>
    <lineage>
        <taxon>Bacteria</taxon>
        <taxon>Bacillati</taxon>
        <taxon>Bacillota</taxon>
        <taxon>Bacilli</taxon>
        <taxon>Lactobacillales</taxon>
        <taxon>Lactobacillaceae</taxon>
        <taxon>Lacticaseibacillus</taxon>
    </lineage>
</organism>
<keyword evidence="1" id="KW-0472">Membrane</keyword>
<feature type="transmembrane region" description="Helical" evidence="1">
    <location>
        <begin position="441"/>
        <end position="462"/>
    </location>
</feature>
<evidence type="ECO:0000313" key="2">
    <source>
        <dbReference type="EMBL" id="KRL49394.1"/>
    </source>
</evidence>
<evidence type="ECO:0000256" key="1">
    <source>
        <dbReference type="SAM" id="Phobius"/>
    </source>
</evidence>
<dbReference type="RefSeq" id="WP_056962775.1">
    <property type="nucleotide sequence ID" value="NZ_AZEU01000079.1"/>
</dbReference>
<dbReference type="EMBL" id="AZEU01000079">
    <property type="protein sequence ID" value="KRL49394.1"/>
    <property type="molecule type" value="Genomic_DNA"/>
</dbReference>
<feature type="transmembrane region" description="Helical" evidence="1">
    <location>
        <begin position="80"/>
        <end position="104"/>
    </location>
</feature>
<dbReference type="Proteomes" id="UP000051790">
    <property type="component" value="Unassembled WGS sequence"/>
</dbReference>
<feature type="transmembrane region" description="Helical" evidence="1">
    <location>
        <begin position="396"/>
        <end position="421"/>
    </location>
</feature>
<feature type="transmembrane region" description="Helical" evidence="1">
    <location>
        <begin position="198"/>
        <end position="214"/>
    </location>
</feature>
<keyword evidence="3" id="KW-1185">Reference proteome</keyword>
<keyword evidence="1" id="KW-1133">Transmembrane helix</keyword>
<dbReference type="PATRIC" id="fig|1423769.4.peg.78"/>
<feature type="transmembrane region" description="Helical" evidence="1">
    <location>
        <begin position="469"/>
        <end position="488"/>
    </location>
</feature>
<sequence length="540" mass="58387">MFSTHYAKTGQLLRLNLRRDWLKIVFWLIGLVGLMAGAAAKFDGLYGTKKAMTTIITTLKTPAMVSLMGPFTAKPPYSVAIVYAAEMMTFMGLFVAMMNIYFAVHATRADEDSGVLELIRAHSVGRSSALTAAILELVIINVIAGVLEALGLQASGMTGMNAGGNWLFGIGLAMFGLMFGAFSLLFAQVADSSRGATILSYSWLGLLYVIRMGTDVKNPDYTWWTIYGWIEKLDIYGKNNWGPVGLMVLMTVIIGALTTLVGATRDVGAGLLPDRAGRKHASVFLAGPLSLIARLERTSTIIWLVGLFILGATYGSIFGTAGDLLKSNPMMAKLIGTTATNAANRALVLSFANKLTIIFAVLAVIPGLITMFRLNGDERKGYFEQLHARSVSRAHLFFAIAGFGLVVTLASFFLAVCGMYVAGAASMGDNMPSFVRFMRGFWGFAPALIVSFGFGALLSGLLPKLQTIAWVLPAYGFFSLYLGALMNFPRWATQLTPFGWVNTVPVKAVNWGTAGWMTALGVILVFAGYIAYRRRDLLEN</sequence>
<accession>A0A0R1R623</accession>
<dbReference type="AlphaFoldDB" id="A0A0R1R623"/>
<comment type="caution">
    <text evidence="2">The sequence shown here is derived from an EMBL/GenBank/DDBJ whole genome shotgun (WGS) entry which is preliminary data.</text>
</comment>
<reference evidence="2 3" key="1">
    <citation type="journal article" date="2015" name="Genome Announc.">
        <title>Expanding the biotechnology potential of lactobacilli through comparative genomics of 213 strains and associated genera.</title>
        <authorList>
            <person name="Sun Z."/>
            <person name="Harris H.M."/>
            <person name="McCann A."/>
            <person name="Guo C."/>
            <person name="Argimon S."/>
            <person name="Zhang W."/>
            <person name="Yang X."/>
            <person name="Jeffery I.B."/>
            <person name="Cooney J.C."/>
            <person name="Kagawa T.F."/>
            <person name="Liu W."/>
            <person name="Song Y."/>
            <person name="Salvetti E."/>
            <person name="Wrobel A."/>
            <person name="Rasinkangas P."/>
            <person name="Parkhill J."/>
            <person name="Rea M.C."/>
            <person name="O'Sullivan O."/>
            <person name="Ritari J."/>
            <person name="Douillard F.P."/>
            <person name="Paul Ross R."/>
            <person name="Yang R."/>
            <person name="Briner A.E."/>
            <person name="Felis G.E."/>
            <person name="de Vos W.M."/>
            <person name="Barrangou R."/>
            <person name="Klaenhammer T.R."/>
            <person name="Caufield P.W."/>
            <person name="Cui Y."/>
            <person name="Zhang H."/>
            <person name="O'Toole P.W."/>
        </authorList>
    </citation>
    <scope>NUCLEOTIDE SEQUENCE [LARGE SCALE GENOMIC DNA]</scope>
    <source>
        <strain evidence="2 3">DSM 13343</strain>
    </source>
</reference>
<feature type="transmembrane region" description="Helical" evidence="1">
    <location>
        <begin position="21"/>
        <end position="40"/>
    </location>
</feature>
<feature type="transmembrane region" description="Helical" evidence="1">
    <location>
        <begin position="301"/>
        <end position="321"/>
    </location>
</feature>
<dbReference type="OrthoDB" id="2014935at2"/>
<protein>
    <submittedName>
        <fullName evidence="2">ABC transporter, permease protein</fullName>
    </submittedName>
</protein>
<evidence type="ECO:0000313" key="3">
    <source>
        <dbReference type="Proteomes" id="UP000051790"/>
    </source>
</evidence>
<feature type="transmembrane region" description="Helical" evidence="1">
    <location>
        <begin position="355"/>
        <end position="375"/>
    </location>
</feature>
<feature type="transmembrane region" description="Helical" evidence="1">
    <location>
        <begin position="166"/>
        <end position="186"/>
    </location>
</feature>
<feature type="transmembrane region" description="Helical" evidence="1">
    <location>
        <begin position="124"/>
        <end position="146"/>
    </location>
</feature>
<gene>
    <name evidence="2" type="ORF">FD01_GL000065</name>
</gene>
<feature type="transmembrane region" description="Helical" evidence="1">
    <location>
        <begin position="241"/>
        <end position="263"/>
    </location>
</feature>
<name>A0A0R1R623_9LACO</name>
<feature type="transmembrane region" description="Helical" evidence="1">
    <location>
        <begin position="508"/>
        <end position="532"/>
    </location>
</feature>
<proteinExistence type="predicted"/>
<keyword evidence="1" id="KW-0812">Transmembrane</keyword>